<comment type="caution">
    <text evidence="2">The sequence shown here is derived from an EMBL/GenBank/DDBJ whole genome shotgun (WGS) entry which is preliminary data.</text>
</comment>
<accession>A0A7W6RSI9</accession>
<protein>
    <submittedName>
        <fullName evidence="2">Uncharacterized protein</fullName>
    </submittedName>
</protein>
<evidence type="ECO:0000313" key="2">
    <source>
        <dbReference type="EMBL" id="MBB4277637.1"/>
    </source>
</evidence>
<dbReference type="AlphaFoldDB" id="A0A7W6RSI9"/>
<dbReference type="Proteomes" id="UP000533641">
    <property type="component" value="Unassembled WGS sequence"/>
</dbReference>
<evidence type="ECO:0000256" key="1">
    <source>
        <dbReference type="SAM" id="Phobius"/>
    </source>
</evidence>
<keyword evidence="1" id="KW-1133">Transmembrane helix</keyword>
<evidence type="ECO:0000313" key="3">
    <source>
        <dbReference type="Proteomes" id="UP000533641"/>
    </source>
</evidence>
<keyword evidence="1" id="KW-0812">Transmembrane</keyword>
<name>A0A7W6RSI9_9HYPH</name>
<reference evidence="2 3" key="1">
    <citation type="submission" date="2020-08" db="EMBL/GenBank/DDBJ databases">
        <title>Genomic Encyclopedia of Type Strains, Phase IV (KMG-V): Genome sequencing to study the core and pangenomes of soil and plant-associated prokaryotes.</title>
        <authorList>
            <person name="Whitman W."/>
        </authorList>
    </citation>
    <scope>NUCLEOTIDE SEQUENCE [LARGE SCALE GENOMIC DNA]</scope>
    <source>
        <strain evidence="2 3">SEMIA 402</strain>
    </source>
</reference>
<proteinExistence type="predicted"/>
<feature type="transmembrane region" description="Helical" evidence="1">
    <location>
        <begin position="12"/>
        <end position="33"/>
    </location>
</feature>
<gene>
    <name evidence="2" type="ORF">GGE12_005446</name>
</gene>
<sequence>MSDSVVDDWTRATISCNVAMLVISHAALIPSAITKDRRKRS</sequence>
<organism evidence="2 3">
    <name type="scientific">Rhizobium mongolense</name>
    <dbReference type="NCBI Taxonomy" id="57676"/>
    <lineage>
        <taxon>Bacteria</taxon>
        <taxon>Pseudomonadati</taxon>
        <taxon>Pseudomonadota</taxon>
        <taxon>Alphaproteobacteria</taxon>
        <taxon>Hyphomicrobiales</taxon>
        <taxon>Rhizobiaceae</taxon>
        <taxon>Rhizobium/Agrobacterium group</taxon>
        <taxon>Rhizobium</taxon>
    </lineage>
</organism>
<dbReference type="EMBL" id="JACIGM010000014">
    <property type="protein sequence ID" value="MBB4277637.1"/>
    <property type="molecule type" value="Genomic_DNA"/>
</dbReference>
<keyword evidence="1" id="KW-0472">Membrane</keyword>